<reference evidence="1 2" key="1">
    <citation type="submission" date="2018-06" db="EMBL/GenBank/DDBJ databases">
        <title>Extensive metabolic versatility and redundancy in microbially diverse, dynamic hydrothermal sediments.</title>
        <authorList>
            <person name="Dombrowski N."/>
            <person name="Teske A."/>
            <person name="Baker B.J."/>
        </authorList>
    </citation>
    <scope>NUCLEOTIDE SEQUENCE [LARGE SCALE GENOMIC DNA]</scope>
    <source>
        <strain evidence="1">B66_G16</strain>
    </source>
</reference>
<gene>
    <name evidence="1" type="ORF">DRJ31_10880</name>
</gene>
<dbReference type="EMBL" id="QMQV01000234">
    <property type="protein sequence ID" value="RLE45716.1"/>
    <property type="molecule type" value="Genomic_DNA"/>
</dbReference>
<sequence>MFFAGTIFKYYRFLVVSNTDMGRNYREPGAFPITITKKVAYKSEFDTVMLTLERTAIVTLSEINFNLNILIF</sequence>
<evidence type="ECO:0000313" key="1">
    <source>
        <dbReference type="EMBL" id="RLE45716.1"/>
    </source>
</evidence>
<protein>
    <submittedName>
        <fullName evidence="1">Uncharacterized protein</fullName>
    </submittedName>
</protein>
<comment type="caution">
    <text evidence="1">The sequence shown here is derived from an EMBL/GenBank/DDBJ whole genome shotgun (WGS) entry which is preliminary data.</text>
</comment>
<name>A0A497ELC3_9CREN</name>
<proteinExistence type="predicted"/>
<dbReference type="Proteomes" id="UP000278475">
    <property type="component" value="Unassembled WGS sequence"/>
</dbReference>
<accession>A0A497ELC3</accession>
<organism evidence="1 2">
    <name type="scientific">Thermoproteota archaeon</name>
    <dbReference type="NCBI Taxonomy" id="2056631"/>
    <lineage>
        <taxon>Archaea</taxon>
        <taxon>Thermoproteota</taxon>
    </lineage>
</organism>
<dbReference type="AlphaFoldDB" id="A0A497ELC3"/>
<evidence type="ECO:0000313" key="2">
    <source>
        <dbReference type="Proteomes" id="UP000278475"/>
    </source>
</evidence>